<evidence type="ECO:0000313" key="1">
    <source>
        <dbReference type="Proteomes" id="UP000095283"/>
    </source>
</evidence>
<proteinExistence type="predicted"/>
<dbReference type="WBParaSite" id="Hba_13171">
    <property type="protein sequence ID" value="Hba_13171"/>
    <property type="gene ID" value="Hba_13171"/>
</dbReference>
<name>A0A1I7X6W1_HETBA</name>
<keyword evidence="1" id="KW-1185">Reference proteome</keyword>
<accession>A0A1I7X6W1</accession>
<sequence>MNDVILRFTFNLKNVRCRAICEERHGIQQYDEFPHFHRQSCFPNDRNWNDTDPNKHFAQNYRRGEAVESEKATESTVSLMRVAMAGCHLRLSVVYKASTLEAFHY</sequence>
<protein>
    <submittedName>
        <fullName evidence="2">Uncharacterized protein</fullName>
    </submittedName>
</protein>
<dbReference type="AlphaFoldDB" id="A0A1I7X6W1"/>
<dbReference type="Proteomes" id="UP000095283">
    <property type="component" value="Unplaced"/>
</dbReference>
<organism evidence="1 2">
    <name type="scientific">Heterorhabditis bacteriophora</name>
    <name type="common">Entomopathogenic nematode worm</name>
    <dbReference type="NCBI Taxonomy" id="37862"/>
    <lineage>
        <taxon>Eukaryota</taxon>
        <taxon>Metazoa</taxon>
        <taxon>Ecdysozoa</taxon>
        <taxon>Nematoda</taxon>
        <taxon>Chromadorea</taxon>
        <taxon>Rhabditida</taxon>
        <taxon>Rhabditina</taxon>
        <taxon>Rhabditomorpha</taxon>
        <taxon>Strongyloidea</taxon>
        <taxon>Heterorhabditidae</taxon>
        <taxon>Heterorhabditis</taxon>
    </lineage>
</organism>
<evidence type="ECO:0000313" key="2">
    <source>
        <dbReference type="WBParaSite" id="Hba_13171"/>
    </source>
</evidence>
<reference evidence="2" key="1">
    <citation type="submission" date="2016-11" db="UniProtKB">
        <authorList>
            <consortium name="WormBaseParasite"/>
        </authorList>
    </citation>
    <scope>IDENTIFICATION</scope>
</reference>